<dbReference type="EMBL" id="MU393662">
    <property type="protein sequence ID" value="KAI4859046.1"/>
    <property type="molecule type" value="Genomic_DNA"/>
</dbReference>
<comment type="caution">
    <text evidence="1">The sequence shown here is derived from an EMBL/GenBank/DDBJ whole genome shotgun (WGS) entry which is preliminary data.</text>
</comment>
<proteinExistence type="predicted"/>
<accession>A0ACB9YIV4</accession>
<reference evidence="1 2" key="1">
    <citation type="journal article" date="2022" name="New Phytol.">
        <title>Ecological generalism drives hyperdiversity of secondary metabolite gene clusters in xylarialean endophytes.</title>
        <authorList>
            <person name="Franco M.E.E."/>
            <person name="Wisecaver J.H."/>
            <person name="Arnold A.E."/>
            <person name="Ju Y.M."/>
            <person name="Slot J.C."/>
            <person name="Ahrendt S."/>
            <person name="Moore L.P."/>
            <person name="Eastman K.E."/>
            <person name="Scott K."/>
            <person name="Konkel Z."/>
            <person name="Mondo S.J."/>
            <person name="Kuo A."/>
            <person name="Hayes R.D."/>
            <person name="Haridas S."/>
            <person name="Andreopoulos B."/>
            <person name="Riley R."/>
            <person name="LaButti K."/>
            <person name="Pangilinan J."/>
            <person name="Lipzen A."/>
            <person name="Amirebrahimi M."/>
            <person name="Yan J."/>
            <person name="Adam C."/>
            <person name="Keymanesh K."/>
            <person name="Ng V."/>
            <person name="Louie K."/>
            <person name="Northen T."/>
            <person name="Drula E."/>
            <person name="Henrissat B."/>
            <person name="Hsieh H.M."/>
            <person name="Youens-Clark K."/>
            <person name="Lutzoni F."/>
            <person name="Miadlikowska J."/>
            <person name="Eastwood D.C."/>
            <person name="Hamelin R.C."/>
            <person name="Grigoriev I.V."/>
            <person name="U'Ren J.M."/>
        </authorList>
    </citation>
    <scope>NUCLEOTIDE SEQUENCE [LARGE SCALE GENOMIC DNA]</scope>
    <source>
        <strain evidence="1 2">CBS 119005</strain>
    </source>
</reference>
<dbReference type="Proteomes" id="UP001497700">
    <property type="component" value="Unassembled WGS sequence"/>
</dbReference>
<evidence type="ECO:0000313" key="1">
    <source>
        <dbReference type="EMBL" id="KAI4859046.1"/>
    </source>
</evidence>
<gene>
    <name evidence="1" type="ORF">F4820DRAFT_462805</name>
</gene>
<protein>
    <submittedName>
        <fullName evidence="1">FAD-binding domain-containing protein</fullName>
    </submittedName>
</protein>
<evidence type="ECO:0000313" key="2">
    <source>
        <dbReference type="Proteomes" id="UP001497700"/>
    </source>
</evidence>
<organism evidence="1 2">
    <name type="scientific">Hypoxylon rubiginosum</name>
    <dbReference type="NCBI Taxonomy" id="110542"/>
    <lineage>
        <taxon>Eukaryota</taxon>
        <taxon>Fungi</taxon>
        <taxon>Dikarya</taxon>
        <taxon>Ascomycota</taxon>
        <taxon>Pezizomycotina</taxon>
        <taxon>Sordariomycetes</taxon>
        <taxon>Xylariomycetidae</taxon>
        <taxon>Xylariales</taxon>
        <taxon>Hypoxylaceae</taxon>
        <taxon>Hypoxylon</taxon>
    </lineage>
</organism>
<keyword evidence="2" id="KW-1185">Reference proteome</keyword>
<name>A0ACB9YIV4_9PEZI</name>
<sequence>MRLTLLWLIPVLAPSALGKSSSTSTFRSDPIIELKRRGISVDRLSTIALGPDGGNGCFCSFASQQQSQETKPRCFARPANPEEVSIIILLSRATKCPFAIKGGGHTAFKGASNSDGGITIDFIQMKHVVLNTDRKSVALGPGNTWLDVYTTLESSNLTMAGGRTATVGVSGLTLGGGISFFSGQHGWTCDNIISYEIVLGSGEILTVDSKTDAALFWALRGGGGGNFGVVTQFVASTFEQGPMWGGFLGWEMHNSKTALIDAMVNYAEKGSLQDPKAALIVTFAHIQQYQMWISVLIVDHPDPQPDGSHPEVFDEIFNVENAFLDSTRTASHSNLTVEVANGSPSGSRQSYWTVTTRSDKQLALDILNIFEEETNPILDLAGFLPSLIFQIIPVSQLKAMTRNGGNALGIGGGEDPLLLVSLSPIWTLGSDDSAVLTRTSNIISRIKALARERGLDHPFIYINYASQYQDPLASYGAENIDRLIEVSRKYDPDGVFQRLSTGYFKFGGAPASWL</sequence>